<name>A0A8F3E8N0_9CAUD</name>
<dbReference type="GeneID" id="77932305"/>
<evidence type="ECO:0000256" key="1">
    <source>
        <dbReference type="SAM" id="MobiDB-lite"/>
    </source>
</evidence>
<evidence type="ECO:0000313" key="3">
    <source>
        <dbReference type="Proteomes" id="UP000693725"/>
    </source>
</evidence>
<dbReference type="EMBL" id="MW862992">
    <property type="protein sequence ID" value="QWY82787.1"/>
    <property type="molecule type" value="Genomic_DNA"/>
</dbReference>
<keyword evidence="3" id="KW-1185">Reference proteome</keyword>
<proteinExistence type="predicted"/>
<accession>A0A8F3E8N0</accession>
<gene>
    <name evidence="2" type="primary">47</name>
    <name evidence="2" type="ORF">SEA_SILENTRX_47</name>
</gene>
<sequence length="80" mass="8872">MTQRKKPAAPRGHPDPAVRRLTKAVEECVELVRDLHPRLTEDQHVELRAGALGMLITLGVLTGKPDPREIYTQPTKGLTP</sequence>
<dbReference type="Proteomes" id="UP000693725">
    <property type="component" value="Segment"/>
</dbReference>
<dbReference type="RefSeq" id="YP_010656428.1">
    <property type="nucleotide sequence ID" value="NC_070838.1"/>
</dbReference>
<evidence type="ECO:0000313" key="2">
    <source>
        <dbReference type="EMBL" id="QWY82787.1"/>
    </source>
</evidence>
<feature type="region of interest" description="Disordered" evidence="1">
    <location>
        <begin position="1"/>
        <end position="20"/>
    </location>
</feature>
<dbReference type="KEGG" id="vg:77932305"/>
<protein>
    <submittedName>
        <fullName evidence="2">Uncharacterized protein</fullName>
    </submittedName>
</protein>
<reference evidence="2" key="1">
    <citation type="submission" date="2021-04" db="EMBL/GenBank/DDBJ databases">
        <authorList>
            <person name="Edwards E.G."/>
            <person name="Siddiqui F.A."/>
            <person name="Anastasi R.E."/>
            <person name="Conroy D.J."/>
            <person name="Gerton T.J."/>
            <person name="Laizure I.E."/>
            <person name="Reynolds J.D."/>
            <person name="Ulker M."/>
            <person name="Ouellette S.K."/>
            <person name="Duggan K.O."/>
            <person name="Johnson K.C."/>
            <person name="MacLea K.S."/>
            <person name="Garlena R.A."/>
            <person name="Russell D.A."/>
            <person name="Jacobs-Sera D."/>
            <person name="Hatfull G.F."/>
        </authorList>
    </citation>
    <scope>NUCLEOTIDE SEQUENCE</scope>
</reference>
<organism evidence="2 3">
    <name type="scientific">Arthrobacter phage SilentRX</name>
    <dbReference type="NCBI Taxonomy" id="2836091"/>
    <lineage>
        <taxon>Viruses</taxon>
        <taxon>Duplodnaviria</taxon>
        <taxon>Heunggongvirae</taxon>
        <taxon>Uroviricota</taxon>
        <taxon>Caudoviricetes</taxon>
        <taxon>Silentrexvirus</taxon>
        <taxon>Silentrexvirus silentrx</taxon>
    </lineage>
</organism>